<evidence type="ECO:0000313" key="3">
    <source>
        <dbReference type="Proteomes" id="UP000199079"/>
    </source>
</evidence>
<proteinExistence type="predicted"/>
<keyword evidence="1" id="KW-1133">Transmembrane helix</keyword>
<reference evidence="3" key="1">
    <citation type="submission" date="2016-10" db="EMBL/GenBank/DDBJ databases">
        <authorList>
            <person name="Varghese N."/>
            <person name="Submissions S."/>
        </authorList>
    </citation>
    <scope>NUCLEOTIDE SEQUENCE [LARGE SCALE GENOMIC DNA]</scope>
    <source>
        <strain evidence="3">DC30,IBRC 10041,KCTC 4046</strain>
    </source>
</reference>
<protein>
    <submittedName>
        <fullName evidence="2">Uncharacterized protein</fullName>
    </submittedName>
</protein>
<dbReference type="EMBL" id="FNPC01000005">
    <property type="protein sequence ID" value="SDY40325.1"/>
    <property type="molecule type" value="Genomic_DNA"/>
</dbReference>
<organism evidence="2 3">
    <name type="scientific">Halopenitus persicus</name>
    <dbReference type="NCBI Taxonomy" id="1048396"/>
    <lineage>
        <taxon>Archaea</taxon>
        <taxon>Methanobacteriati</taxon>
        <taxon>Methanobacteriota</taxon>
        <taxon>Stenosarchaea group</taxon>
        <taxon>Halobacteria</taxon>
        <taxon>Halobacteriales</taxon>
        <taxon>Haloferacaceae</taxon>
        <taxon>Halopenitus</taxon>
    </lineage>
</organism>
<dbReference type="InterPro" id="IPR058379">
    <property type="entry name" value="DUF8066"/>
</dbReference>
<dbReference type="Pfam" id="PF26262">
    <property type="entry name" value="DUF8066"/>
    <property type="match status" value="1"/>
</dbReference>
<keyword evidence="3" id="KW-1185">Reference proteome</keyword>
<dbReference type="Proteomes" id="UP000199079">
    <property type="component" value="Unassembled WGS sequence"/>
</dbReference>
<feature type="transmembrane region" description="Helical" evidence="1">
    <location>
        <begin position="36"/>
        <end position="58"/>
    </location>
</feature>
<sequence>MSDRSPPPNSRRWLPVIALLSVLIIGYALIIAGQILLGLIPVLGLVLLYLVWRFVVAVEEIADAHQRLAAHQERQE</sequence>
<evidence type="ECO:0000313" key="2">
    <source>
        <dbReference type="EMBL" id="SDY40325.1"/>
    </source>
</evidence>
<dbReference type="AlphaFoldDB" id="A0A1H3JLB9"/>
<keyword evidence="1" id="KW-0472">Membrane</keyword>
<name>A0A1H3JLB9_9EURY</name>
<dbReference type="RefSeq" id="WP_092732627.1">
    <property type="nucleotide sequence ID" value="NZ_FNPC01000005.1"/>
</dbReference>
<evidence type="ECO:0000256" key="1">
    <source>
        <dbReference type="SAM" id="Phobius"/>
    </source>
</evidence>
<gene>
    <name evidence="2" type="ORF">SAMN05216564_10547</name>
</gene>
<accession>A0A1H3JLB9</accession>
<keyword evidence="1" id="KW-0812">Transmembrane</keyword>
<feature type="transmembrane region" description="Helical" evidence="1">
    <location>
        <begin position="12"/>
        <end position="30"/>
    </location>
</feature>